<evidence type="ECO:0000313" key="1">
    <source>
        <dbReference type="EMBL" id="MBC1485197.1"/>
    </source>
</evidence>
<organism evidence="1 2">
    <name type="scientific">Listeria seeligeri</name>
    <dbReference type="NCBI Taxonomy" id="1640"/>
    <lineage>
        <taxon>Bacteria</taxon>
        <taxon>Bacillati</taxon>
        <taxon>Bacillota</taxon>
        <taxon>Bacilli</taxon>
        <taxon>Bacillales</taxon>
        <taxon>Listeriaceae</taxon>
        <taxon>Listeria</taxon>
    </lineage>
</organism>
<proteinExistence type="predicted"/>
<dbReference type="AlphaFoldDB" id="A0A7X0X0B1"/>
<gene>
    <name evidence="1" type="ORF">HB897_02990</name>
</gene>
<reference evidence="1 2" key="1">
    <citation type="submission" date="2020-03" db="EMBL/GenBank/DDBJ databases">
        <title>Soil Listeria distribution.</title>
        <authorList>
            <person name="Liao J."/>
            <person name="Wiedmann M."/>
        </authorList>
    </citation>
    <scope>NUCLEOTIDE SEQUENCE [LARGE SCALE GENOMIC DNA]</scope>
    <source>
        <strain evidence="1 2">FSL L7-1560</strain>
    </source>
</reference>
<sequence length="176" mass="20760">MKMDMLNIVNFAINGVEKFLRENPDLTFYAFAFDCNVEGAEINLCLNTEEAFSETLAFYQSGKYAEEYQTEERKQDLKYNTGDWKYQCFDTFYVLNEEELTAIFNEIYPNEVEDDYQSWVNFTNELLVEFTKSLIAFSNTETFKNIPKTGDFQFFCIDHEEEVEAAIERIKTLKTL</sequence>
<protein>
    <submittedName>
        <fullName evidence="1">DUF4303 domain-containing protein</fullName>
    </submittedName>
</protein>
<dbReference type="EMBL" id="JAARRG010000001">
    <property type="protein sequence ID" value="MBC1485197.1"/>
    <property type="molecule type" value="Genomic_DNA"/>
</dbReference>
<evidence type="ECO:0000313" key="2">
    <source>
        <dbReference type="Proteomes" id="UP000523362"/>
    </source>
</evidence>
<dbReference type="InterPro" id="IPR025409">
    <property type="entry name" value="DUF4303"/>
</dbReference>
<name>A0A7X0X0B1_LISSE</name>
<comment type="caution">
    <text evidence="1">The sequence shown here is derived from an EMBL/GenBank/DDBJ whole genome shotgun (WGS) entry which is preliminary data.</text>
</comment>
<dbReference type="Proteomes" id="UP000523362">
    <property type="component" value="Unassembled WGS sequence"/>
</dbReference>
<dbReference type="Pfam" id="PF14136">
    <property type="entry name" value="DUF4303"/>
    <property type="match status" value="1"/>
</dbReference>
<dbReference type="RefSeq" id="WP_185383298.1">
    <property type="nucleotide sequence ID" value="NZ_JAARRG010000001.1"/>
</dbReference>
<accession>A0A7X0X0B1</accession>